<dbReference type="AlphaFoldDB" id="A0A2N5W839"/>
<comment type="caution">
    <text evidence="2">The sequence shown here is derived from an EMBL/GenBank/DDBJ whole genome shotgun (WGS) entry which is preliminary data.</text>
</comment>
<protein>
    <submittedName>
        <fullName evidence="2">Uncharacterized protein</fullName>
    </submittedName>
</protein>
<dbReference type="EMBL" id="PGCJ01000003">
    <property type="protein sequence ID" value="PLW58403.1"/>
    <property type="molecule type" value="Genomic_DNA"/>
</dbReference>
<gene>
    <name evidence="2" type="ORF">PCANC_00565</name>
</gene>
<organism evidence="2 3">
    <name type="scientific">Puccinia coronata f. sp. avenae</name>
    <dbReference type="NCBI Taxonomy" id="200324"/>
    <lineage>
        <taxon>Eukaryota</taxon>
        <taxon>Fungi</taxon>
        <taxon>Dikarya</taxon>
        <taxon>Basidiomycota</taxon>
        <taxon>Pucciniomycotina</taxon>
        <taxon>Pucciniomycetes</taxon>
        <taxon>Pucciniales</taxon>
        <taxon>Pucciniaceae</taxon>
        <taxon>Puccinia</taxon>
    </lineage>
</organism>
<keyword evidence="3" id="KW-1185">Reference proteome</keyword>
<evidence type="ECO:0000313" key="3">
    <source>
        <dbReference type="Proteomes" id="UP000235388"/>
    </source>
</evidence>
<accession>A0A2N5W839</accession>
<sequence>MSLYLEPGSWKETFFILPQSNNLLIACAVLLQRDIFVQSFPPSKGSLTMTELAKLFNPPPVTKSSDLTTAAQAALKFLGIEQLKAPGPNRTPESPNEAALCST</sequence>
<feature type="region of interest" description="Disordered" evidence="1">
    <location>
        <begin position="84"/>
        <end position="103"/>
    </location>
</feature>
<evidence type="ECO:0000313" key="2">
    <source>
        <dbReference type="EMBL" id="PLW58403.1"/>
    </source>
</evidence>
<reference evidence="2 3" key="1">
    <citation type="submission" date="2017-11" db="EMBL/GenBank/DDBJ databases">
        <title>De novo assembly and phasing of dikaryotic genomes from two isolates of Puccinia coronata f. sp. avenae, the causal agent of oat crown rust.</title>
        <authorList>
            <person name="Miller M.E."/>
            <person name="Zhang Y."/>
            <person name="Omidvar V."/>
            <person name="Sperschneider J."/>
            <person name="Schwessinger B."/>
            <person name="Raley C."/>
            <person name="Palmer J.M."/>
            <person name="Garnica D."/>
            <person name="Upadhyaya N."/>
            <person name="Rathjen J."/>
            <person name="Taylor J.M."/>
            <person name="Park R.F."/>
            <person name="Dodds P.N."/>
            <person name="Hirsch C.D."/>
            <person name="Kianian S.F."/>
            <person name="Figueroa M."/>
        </authorList>
    </citation>
    <scope>NUCLEOTIDE SEQUENCE [LARGE SCALE GENOMIC DNA]</scope>
    <source>
        <strain evidence="2">12NC29</strain>
    </source>
</reference>
<proteinExistence type="predicted"/>
<evidence type="ECO:0000256" key="1">
    <source>
        <dbReference type="SAM" id="MobiDB-lite"/>
    </source>
</evidence>
<name>A0A2N5W839_9BASI</name>
<dbReference type="Proteomes" id="UP000235388">
    <property type="component" value="Unassembled WGS sequence"/>
</dbReference>